<evidence type="ECO:0000313" key="2">
    <source>
        <dbReference type="EMBL" id="QOS39310.1"/>
    </source>
</evidence>
<dbReference type="SUPFAM" id="SSF52799">
    <property type="entry name" value="(Phosphotyrosine protein) phosphatases II"/>
    <property type="match status" value="1"/>
</dbReference>
<dbReference type="KEGG" id="trc:DYE49_02110"/>
<accession>A0A7M1XJG8</accession>
<evidence type="ECO:0000259" key="1">
    <source>
        <dbReference type="PROSITE" id="PS50056"/>
    </source>
</evidence>
<dbReference type="InterPro" id="IPR026893">
    <property type="entry name" value="Tyr/Ser_Pase_IphP-type"/>
</dbReference>
<dbReference type="Proteomes" id="UP000593591">
    <property type="component" value="Chromosome"/>
</dbReference>
<dbReference type="InterPro" id="IPR016130">
    <property type="entry name" value="Tyr_Pase_AS"/>
</dbReference>
<dbReference type="InterPro" id="IPR000387">
    <property type="entry name" value="Tyr_Pase_dom"/>
</dbReference>
<name>A0A7M1XJG8_9SPIR</name>
<dbReference type="GO" id="GO:0004721">
    <property type="term" value="F:phosphoprotein phosphatase activity"/>
    <property type="evidence" value="ECO:0007669"/>
    <property type="project" value="InterPro"/>
</dbReference>
<dbReference type="PROSITE" id="PS00383">
    <property type="entry name" value="TYR_PHOSPHATASE_1"/>
    <property type="match status" value="1"/>
</dbReference>
<organism evidence="2 3">
    <name type="scientific">Treponema rectale</name>
    <dbReference type="NCBI Taxonomy" id="744512"/>
    <lineage>
        <taxon>Bacteria</taxon>
        <taxon>Pseudomonadati</taxon>
        <taxon>Spirochaetota</taxon>
        <taxon>Spirochaetia</taxon>
        <taxon>Spirochaetales</taxon>
        <taxon>Treponemataceae</taxon>
        <taxon>Treponema</taxon>
    </lineage>
</organism>
<dbReference type="PROSITE" id="PS50056">
    <property type="entry name" value="TYR_PHOSPHATASE_2"/>
    <property type="match status" value="1"/>
</dbReference>
<feature type="domain" description="Tyrosine specific protein phosphatases" evidence="1">
    <location>
        <begin position="187"/>
        <end position="259"/>
    </location>
</feature>
<dbReference type="AlphaFoldDB" id="A0A7M1XJG8"/>
<dbReference type="Gene3D" id="3.90.190.10">
    <property type="entry name" value="Protein tyrosine phosphatase superfamily"/>
    <property type="match status" value="1"/>
</dbReference>
<reference evidence="2 3" key="1">
    <citation type="submission" date="2018-08" db="EMBL/GenBank/DDBJ databases">
        <title>The first complete genome of Treponema rectale (CHPAT), a commensal spirochete of the bovine rectum.</title>
        <authorList>
            <person name="Staton G.J."/>
            <person name="Clegg S.R."/>
            <person name="Carter S.D."/>
            <person name="Radford A.D."/>
            <person name="Darby A."/>
            <person name="Hall N."/>
            <person name="Birtles R.J."/>
            <person name="Evans N.J."/>
        </authorList>
    </citation>
    <scope>NUCLEOTIDE SEQUENCE [LARGE SCALE GENOMIC DNA]</scope>
    <source>
        <strain evidence="2 3">CHPA</strain>
    </source>
</reference>
<dbReference type="EMBL" id="CP031517">
    <property type="protein sequence ID" value="QOS39310.1"/>
    <property type="molecule type" value="Genomic_DNA"/>
</dbReference>
<protein>
    <submittedName>
        <fullName evidence="2">Protein-tyrosine-phosphatase</fullName>
    </submittedName>
</protein>
<sequence>MTLGTKKLSNKFKKFLKGDLSYLFLSFSKSILYNFPMPNNMPGTRIPLQGTINTRDLGGYTTKYGRKIKYKRLIRTDFLGNITPADIQYIQDELHPVYEVDMRCEDEIHAAPNKEIPGVTLLNYPIQEAHKKEKLVETKGPHFNIKDKGIRSTVEYLFRMDVNGDLTYAFEKVYRNMVLPYGQKNYEAFLRLCQKNKEGCILFHCADGKDRSGLAAALLLLMLGVDKETVIEDYLKSNENTKVKGERREKYLREEAHIEDENIINSIKMVAGVRRNWIEAAFDEMTKIAGSVDNFIKNNLHFSDEDIKELQDNYLE</sequence>
<dbReference type="InterPro" id="IPR029021">
    <property type="entry name" value="Prot-tyrosine_phosphatase-like"/>
</dbReference>
<gene>
    <name evidence="2" type="ORF">DYE49_02110</name>
</gene>
<dbReference type="Pfam" id="PF13350">
    <property type="entry name" value="Y_phosphatase3"/>
    <property type="match status" value="1"/>
</dbReference>
<proteinExistence type="predicted"/>
<evidence type="ECO:0000313" key="3">
    <source>
        <dbReference type="Proteomes" id="UP000593591"/>
    </source>
</evidence>